<dbReference type="InterPro" id="IPR036913">
    <property type="entry name" value="YegP-like_sf"/>
</dbReference>
<organism evidence="1 2">
    <name type="scientific">Propioniciclava coleopterorum</name>
    <dbReference type="NCBI Taxonomy" id="2714937"/>
    <lineage>
        <taxon>Bacteria</taxon>
        <taxon>Bacillati</taxon>
        <taxon>Actinomycetota</taxon>
        <taxon>Actinomycetes</taxon>
        <taxon>Propionibacteriales</taxon>
        <taxon>Propionibacteriaceae</taxon>
        <taxon>Propioniciclava</taxon>
    </lineage>
</organism>
<accession>A0A6G7Y737</accession>
<dbReference type="KEGG" id="prv:G7070_10415"/>
<evidence type="ECO:0000313" key="2">
    <source>
        <dbReference type="Proteomes" id="UP000501058"/>
    </source>
</evidence>
<keyword evidence="2" id="KW-1185">Reference proteome</keyword>
<proteinExistence type="predicted"/>
<dbReference type="RefSeq" id="WP_166233677.1">
    <property type="nucleotide sequence ID" value="NZ_CP049865.1"/>
</dbReference>
<dbReference type="AlphaFoldDB" id="A0A6G7Y737"/>
<evidence type="ECO:0000313" key="1">
    <source>
        <dbReference type="EMBL" id="QIK72603.1"/>
    </source>
</evidence>
<dbReference type="SUPFAM" id="SSF160113">
    <property type="entry name" value="YegP-like"/>
    <property type="match status" value="2"/>
</dbReference>
<protein>
    <submittedName>
        <fullName evidence="1">DUF1508 domain-containing protein</fullName>
    </submittedName>
</protein>
<dbReference type="Proteomes" id="UP000501058">
    <property type="component" value="Chromosome"/>
</dbReference>
<dbReference type="EMBL" id="CP049865">
    <property type="protein sequence ID" value="QIK72603.1"/>
    <property type="molecule type" value="Genomic_DNA"/>
</dbReference>
<dbReference type="Gene3D" id="3.30.160.160">
    <property type="entry name" value="YegP-like"/>
    <property type="match status" value="2"/>
</dbReference>
<gene>
    <name evidence="1" type="ORF">G7070_10415</name>
</gene>
<name>A0A6G7Y737_9ACTN</name>
<sequence>MNWYFSVANTSGGQPSWWLYAGNHRMVAWAGETFPSTYNAHRAAASFKAGAATARYEVYPDAGGSYRWRAWRASDKVAASGESFSSQSAASEAARNVQLNAGGASL</sequence>
<reference evidence="1 2" key="1">
    <citation type="submission" date="2020-03" db="EMBL/GenBank/DDBJ databases">
        <title>Propioniciclava sp. nov., isolated from Hydrophilus acuminatus.</title>
        <authorList>
            <person name="Hyun D.-W."/>
            <person name="Bae J.-W."/>
        </authorList>
    </citation>
    <scope>NUCLEOTIDE SEQUENCE [LARGE SCALE GENOMIC DNA]</scope>
    <source>
        <strain evidence="1 2">HDW11</strain>
    </source>
</reference>